<dbReference type="Gene3D" id="3.30.70.100">
    <property type="match status" value="1"/>
</dbReference>
<feature type="domain" description="ABM" evidence="1">
    <location>
        <begin position="35"/>
        <end position="91"/>
    </location>
</feature>
<dbReference type="Proteomes" id="UP000077002">
    <property type="component" value="Unassembled WGS sequence"/>
</dbReference>
<dbReference type="EMBL" id="LVKK01000009">
    <property type="protein sequence ID" value="OAG43649.1"/>
    <property type="molecule type" value="Genomic_DNA"/>
</dbReference>
<dbReference type="RefSeq" id="XP_022515601.1">
    <property type="nucleotide sequence ID" value="XM_022652215.1"/>
</dbReference>
<dbReference type="Pfam" id="PF03992">
    <property type="entry name" value="ABM"/>
    <property type="match status" value="1"/>
</dbReference>
<evidence type="ECO:0000259" key="1">
    <source>
        <dbReference type="Pfam" id="PF03992"/>
    </source>
</evidence>
<proteinExistence type="predicted"/>
<gene>
    <name evidence="2" type="ORF">AYO21_02235</name>
</gene>
<dbReference type="SUPFAM" id="SSF54909">
    <property type="entry name" value="Dimeric alpha+beta barrel"/>
    <property type="match status" value="1"/>
</dbReference>
<comment type="caution">
    <text evidence="2">The sequence shown here is derived from an EMBL/GenBank/DDBJ whole genome shotgun (WGS) entry which is preliminary data.</text>
</comment>
<evidence type="ECO:0000313" key="2">
    <source>
        <dbReference type="EMBL" id="OAG43649.1"/>
    </source>
</evidence>
<keyword evidence="3" id="KW-1185">Reference proteome</keyword>
<dbReference type="AlphaFoldDB" id="A0A177FKH8"/>
<protein>
    <recommendedName>
        <fullName evidence="1">ABM domain-containing protein</fullName>
    </recommendedName>
</protein>
<dbReference type="InterPro" id="IPR007138">
    <property type="entry name" value="ABM_dom"/>
</dbReference>
<sequence length="133" mass="14901">MTTPQPPPASVQTHRDLVPINTFTSSTGQHGSLMVTDIYILPDKLDEYVRLVTPVVRTMRDMPECLFCEISQDPADAAHIRIQHSWTEGTDWFVGACESQQWFADYVKGLAGIADMSRGRRFHPIAVPKTNDA</sequence>
<accession>A0A177FKH8</accession>
<evidence type="ECO:0000313" key="3">
    <source>
        <dbReference type="Proteomes" id="UP000077002"/>
    </source>
</evidence>
<reference evidence="2 3" key="1">
    <citation type="submission" date="2016-03" db="EMBL/GenBank/DDBJ databases">
        <title>Draft genome sequence of the Fonsecaea monophora CBS 269.37.</title>
        <authorList>
            <person name="Bombassaro A."/>
            <person name="Vinicius W.A."/>
            <person name="De Hoog S."/>
            <person name="Sun J."/>
            <person name="Souza E.M."/>
            <person name="Raittz R.T."/>
            <person name="Costa F."/>
            <person name="Leao A.C."/>
            <person name="Tadra-Sfeir M.Z."/>
            <person name="Baura V."/>
            <person name="Balsanelli E."/>
            <person name="Pedrosa F.O."/>
            <person name="Moreno L.F."/>
            <person name="Steffens M.B."/>
            <person name="Xi L."/>
            <person name="Bocca A.L."/>
            <person name="Felipe M.S."/>
            <person name="Teixeira M."/>
            <person name="Telles Filho F.Q."/>
            <person name="Azevedo C.M."/>
            <person name="Gomes R."/>
            <person name="Vicente V.A."/>
        </authorList>
    </citation>
    <scope>NUCLEOTIDE SEQUENCE [LARGE SCALE GENOMIC DNA]</scope>
    <source>
        <strain evidence="2 3">CBS 269.37</strain>
    </source>
</reference>
<dbReference type="GeneID" id="34597411"/>
<dbReference type="InterPro" id="IPR011008">
    <property type="entry name" value="Dimeric_a/b-barrel"/>
</dbReference>
<name>A0A177FKH8_9EURO</name>
<organism evidence="2 3">
    <name type="scientific">Fonsecaea monophora</name>
    <dbReference type="NCBI Taxonomy" id="254056"/>
    <lineage>
        <taxon>Eukaryota</taxon>
        <taxon>Fungi</taxon>
        <taxon>Dikarya</taxon>
        <taxon>Ascomycota</taxon>
        <taxon>Pezizomycotina</taxon>
        <taxon>Eurotiomycetes</taxon>
        <taxon>Chaetothyriomycetidae</taxon>
        <taxon>Chaetothyriales</taxon>
        <taxon>Herpotrichiellaceae</taxon>
        <taxon>Fonsecaea</taxon>
    </lineage>
</organism>
<dbReference type="OrthoDB" id="4126315at2759"/>